<dbReference type="Gene3D" id="1.20.5.1930">
    <property type="match status" value="1"/>
</dbReference>
<dbReference type="GO" id="GO:0000155">
    <property type="term" value="F:phosphorelay sensor kinase activity"/>
    <property type="evidence" value="ECO:0007669"/>
    <property type="project" value="InterPro"/>
</dbReference>
<evidence type="ECO:0000259" key="11">
    <source>
        <dbReference type="Pfam" id="PF07730"/>
    </source>
</evidence>
<proteinExistence type="predicted"/>
<dbReference type="Pfam" id="PF07730">
    <property type="entry name" value="HisKA_3"/>
    <property type="match status" value="1"/>
</dbReference>
<keyword evidence="8" id="KW-0902">Two-component regulatory system</keyword>
<keyword evidence="9" id="KW-0812">Transmembrane</keyword>
<dbReference type="InterPro" id="IPR050482">
    <property type="entry name" value="Sensor_HK_TwoCompSys"/>
</dbReference>
<feature type="transmembrane region" description="Helical" evidence="9">
    <location>
        <begin position="62"/>
        <end position="80"/>
    </location>
</feature>
<comment type="caution">
    <text evidence="12">The sequence shown here is derived from an EMBL/GenBank/DDBJ whole genome shotgun (WGS) entry which is preliminary data.</text>
</comment>
<evidence type="ECO:0000313" key="13">
    <source>
        <dbReference type="Proteomes" id="UP000093902"/>
    </source>
</evidence>
<accession>A0A1A0QWP8</accession>
<dbReference type="PANTHER" id="PTHR24421">
    <property type="entry name" value="NITRATE/NITRITE SENSOR PROTEIN NARX-RELATED"/>
    <property type="match status" value="1"/>
</dbReference>
<name>A0A1A0QWP8_MYCPR</name>
<evidence type="ECO:0000256" key="8">
    <source>
        <dbReference type="ARBA" id="ARBA00023012"/>
    </source>
</evidence>
<comment type="catalytic activity">
    <reaction evidence="1">
        <text>ATP + protein L-histidine = ADP + protein N-phospho-L-histidine.</text>
        <dbReference type="EC" id="2.7.13.3"/>
    </reaction>
</comment>
<dbReference type="AlphaFoldDB" id="A0A1A0QWP8"/>
<dbReference type="GO" id="GO:0005524">
    <property type="term" value="F:ATP binding"/>
    <property type="evidence" value="ECO:0007669"/>
    <property type="project" value="UniProtKB-KW"/>
</dbReference>
<dbReference type="EC" id="2.7.13.3" evidence="2"/>
<keyword evidence="7" id="KW-0067">ATP-binding</keyword>
<evidence type="ECO:0000256" key="9">
    <source>
        <dbReference type="SAM" id="Phobius"/>
    </source>
</evidence>
<feature type="transmembrane region" description="Helical" evidence="9">
    <location>
        <begin position="36"/>
        <end position="55"/>
    </location>
</feature>
<evidence type="ECO:0000256" key="7">
    <source>
        <dbReference type="ARBA" id="ARBA00022840"/>
    </source>
</evidence>
<evidence type="ECO:0000256" key="6">
    <source>
        <dbReference type="ARBA" id="ARBA00022777"/>
    </source>
</evidence>
<organism evidence="12 13">
    <name type="scientific">Mycolicibacterium peregrinum</name>
    <name type="common">Mycobacterium peregrinum</name>
    <dbReference type="NCBI Taxonomy" id="43304"/>
    <lineage>
        <taxon>Bacteria</taxon>
        <taxon>Bacillati</taxon>
        <taxon>Actinomycetota</taxon>
        <taxon>Actinomycetes</taxon>
        <taxon>Mycobacteriales</taxon>
        <taxon>Mycobacteriaceae</taxon>
        <taxon>Mycolicibacterium</taxon>
    </lineage>
</organism>
<keyword evidence="4" id="KW-0808">Transferase</keyword>
<dbReference type="InterPro" id="IPR003594">
    <property type="entry name" value="HATPase_dom"/>
</dbReference>
<feature type="transmembrane region" description="Helical" evidence="9">
    <location>
        <begin position="135"/>
        <end position="154"/>
    </location>
</feature>
<feature type="transmembrane region" description="Helical" evidence="9">
    <location>
        <begin position="86"/>
        <end position="105"/>
    </location>
</feature>
<evidence type="ECO:0000259" key="10">
    <source>
        <dbReference type="Pfam" id="PF02518"/>
    </source>
</evidence>
<evidence type="ECO:0000256" key="3">
    <source>
        <dbReference type="ARBA" id="ARBA00022553"/>
    </source>
</evidence>
<dbReference type="GO" id="GO:0016020">
    <property type="term" value="C:membrane"/>
    <property type="evidence" value="ECO:0007669"/>
    <property type="project" value="InterPro"/>
</dbReference>
<dbReference type="SUPFAM" id="SSF55874">
    <property type="entry name" value="ATPase domain of HSP90 chaperone/DNA topoisomerase II/histidine kinase"/>
    <property type="match status" value="1"/>
</dbReference>
<evidence type="ECO:0000256" key="1">
    <source>
        <dbReference type="ARBA" id="ARBA00000085"/>
    </source>
</evidence>
<keyword evidence="6 12" id="KW-0418">Kinase</keyword>
<reference evidence="13" key="1">
    <citation type="submission" date="2016-06" db="EMBL/GenBank/DDBJ databases">
        <authorList>
            <person name="Sutton G."/>
            <person name="Brinkac L."/>
            <person name="Sanka R."/>
            <person name="Adams M."/>
            <person name="Lau E."/>
            <person name="Mehaffy C."/>
            <person name="Tameris M."/>
            <person name="Hatherill M."/>
            <person name="Hanekom W."/>
            <person name="Mahomed H."/>
            <person name="Mcshane H."/>
        </authorList>
    </citation>
    <scope>NUCLEOTIDE SEQUENCE [LARGE SCALE GENOMIC DNA]</scope>
    <source>
        <strain evidence="13">852002-51209_SCH5440388</strain>
    </source>
</reference>
<evidence type="ECO:0000256" key="2">
    <source>
        <dbReference type="ARBA" id="ARBA00012438"/>
    </source>
</evidence>
<gene>
    <name evidence="12" type="ORF">A5792_26205</name>
</gene>
<evidence type="ECO:0000313" key="12">
    <source>
        <dbReference type="EMBL" id="OBB26532.1"/>
    </source>
</evidence>
<dbReference type="PANTHER" id="PTHR24421:SF10">
    <property type="entry name" value="NITRATE_NITRITE SENSOR PROTEIN NARQ"/>
    <property type="match status" value="1"/>
</dbReference>
<dbReference type="CDD" id="cd16917">
    <property type="entry name" value="HATPase_UhpB-NarQ-NarX-like"/>
    <property type="match status" value="1"/>
</dbReference>
<evidence type="ECO:0000256" key="5">
    <source>
        <dbReference type="ARBA" id="ARBA00022741"/>
    </source>
</evidence>
<keyword evidence="9" id="KW-0472">Membrane</keyword>
<dbReference type="InterPro" id="IPR011712">
    <property type="entry name" value="Sig_transdc_His_kin_sub3_dim/P"/>
</dbReference>
<feature type="transmembrane region" description="Helical" evidence="9">
    <location>
        <begin position="12"/>
        <end position="30"/>
    </location>
</feature>
<dbReference type="Pfam" id="PF02518">
    <property type="entry name" value="HATPase_c"/>
    <property type="match status" value="1"/>
</dbReference>
<keyword evidence="3" id="KW-0597">Phosphoprotein</keyword>
<evidence type="ECO:0000256" key="4">
    <source>
        <dbReference type="ARBA" id="ARBA00022679"/>
    </source>
</evidence>
<dbReference type="EMBL" id="LZSO01000033">
    <property type="protein sequence ID" value="OBB26532.1"/>
    <property type="molecule type" value="Genomic_DNA"/>
</dbReference>
<dbReference type="Gene3D" id="3.30.565.10">
    <property type="entry name" value="Histidine kinase-like ATPase, C-terminal domain"/>
    <property type="match status" value="1"/>
</dbReference>
<sequence>MASIKRSRLDRILSAVVCAVSLFLFIMAWSTVDATYTVWAGVRPVIAALAALPLVAIRSNPLLGWAISAVSALVVPLVYPPADSTFPWQMVHVLVLVALLFAVAVGCRLPAVMLAWTSTCLLLLVTAAGQTGAGLAGGVTVVVLIGLLIRGLLVSRRQLASQRRANELERARRSVLEERARIARDLHDVIAHHMSIAVVQAQSAPYRLTSVSDETKAELDAIGANIRASLNEIRSLLGVLRSDYESTELSPQPGVTRITELIENGRRAGVDLSLNISGDPPQISELSGVALYRIVQESIANAVRHCPGAPVTVTMEHGPDATAVTVSNGAAARPGSSADDSGGSGIAGMRERAAAIGGSVDVRILPDGGFEVRAHIPATIGTTPGA</sequence>
<keyword evidence="9" id="KW-1133">Transmembrane helix</keyword>
<protein>
    <recommendedName>
        <fullName evidence="2">histidine kinase</fullName>
        <ecNumber evidence="2">2.7.13.3</ecNumber>
    </recommendedName>
</protein>
<dbReference type="GO" id="GO:0046983">
    <property type="term" value="F:protein dimerization activity"/>
    <property type="evidence" value="ECO:0007669"/>
    <property type="project" value="InterPro"/>
</dbReference>
<dbReference type="InterPro" id="IPR036890">
    <property type="entry name" value="HATPase_C_sf"/>
</dbReference>
<dbReference type="Proteomes" id="UP000093902">
    <property type="component" value="Unassembled WGS sequence"/>
</dbReference>
<feature type="domain" description="Histidine kinase/HSP90-like ATPase" evidence="10">
    <location>
        <begin position="290"/>
        <end position="379"/>
    </location>
</feature>
<keyword evidence="5" id="KW-0547">Nucleotide-binding</keyword>
<feature type="domain" description="Signal transduction histidine kinase subgroup 3 dimerisation and phosphoacceptor" evidence="11">
    <location>
        <begin position="178"/>
        <end position="243"/>
    </location>
</feature>